<dbReference type="PROSITE" id="PS51186">
    <property type="entry name" value="GNAT"/>
    <property type="match status" value="1"/>
</dbReference>
<dbReference type="InterPro" id="IPR000182">
    <property type="entry name" value="GNAT_dom"/>
</dbReference>
<feature type="domain" description="N-acetyltransferase" evidence="1">
    <location>
        <begin position="2"/>
        <end position="163"/>
    </location>
</feature>
<dbReference type="EMBL" id="JBHUDG010000019">
    <property type="protein sequence ID" value="MFD1630782.1"/>
    <property type="molecule type" value="Genomic_DNA"/>
</dbReference>
<evidence type="ECO:0000313" key="3">
    <source>
        <dbReference type="Proteomes" id="UP001597118"/>
    </source>
</evidence>
<dbReference type="CDD" id="cd04301">
    <property type="entry name" value="NAT_SF"/>
    <property type="match status" value="1"/>
</dbReference>
<accession>A0ABW4IFJ2</accession>
<gene>
    <name evidence="2" type="ORF">ACFSAH_12905</name>
</gene>
<sequence>MVILQPFERKDFDRLIDWVNSEKDLVQFAGKLFEYPLTVAQLERYVGDRNRFAFKVIAQQNKEVIGHAEIYRESVEEARLCRILIGNPAYRGKGIGKAIVKELLDFALSNFNVEYIDLNVYNWNTSAIKCYENMGFKVNPLKTSTIVVGGEDWIALNMIYNPETTP</sequence>
<keyword evidence="3" id="KW-1185">Reference proteome</keyword>
<dbReference type="PANTHER" id="PTHR43415:SF5">
    <property type="entry name" value="ACETYLTRANSFERASE"/>
    <property type="match status" value="1"/>
</dbReference>
<dbReference type="GO" id="GO:0016746">
    <property type="term" value="F:acyltransferase activity"/>
    <property type="evidence" value="ECO:0007669"/>
    <property type="project" value="UniProtKB-KW"/>
</dbReference>
<dbReference type="Gene3D" id="3.40.630.30">
    <property type="match status" value="1"/>
</dbReference>
<dbReference type="InterPro" id="IPR016181">
    <property type="entry name" value="Acyl_CoA_acyltransferase"/>
</dbReference>
<name>A0ABW4IFJ2_9SPHI</name>
<reference evidence="3" key="1">
    <citation type="journal article" date="2019" name="Int. J. Syst. Evol. Microbiol.">
        <title>The Global Catalogue of Microorganisms (GCM) 10K type strain sequencing project: providing services to taxonomists for standard genome sequencing and annotation.</title>
        <authorList>
            <consortium name="The Broad Institute Genomics Platform"/>
            <consortium name="The Broad Institute Genome Sequencing Center for Infectious Disease"/>
            <person name="Wu L."/>
            <person name="Ma J."/>
        </authorList>
    </citation>
    <scope>NUCLEOTIDE SEQUENCE [LARGE SCALE GENOMIC DNA]</scope>
    <source>
        <strain evidence="3">CCUG 53762</strain>
    </source>
</reference>
<evidence type="ECO:0000259" key="1">
    <source>
        <dbReference type="PROSITE" id="PS51186"/>
    </source>
</evidence>
<dbReference type="Pfam" id="PF00583">
    <property type="entry name" value="Acetyltransf_1"/>
    <property type="match status" value="1"/>
</dbReference>
<keyword evidence="2" id="KW-0808">Transferase</keyword>
<proteinExistence type="predicted"/>
<dbReference type="Proteomes" id="UP001597118">
    <property type="component" value="Unassembled WGS sequence"/>
</dbReference>
<dbReference type="PANTHER" id="PTHR43415">
    <property type="entry name" value="SPERMIDINE N(1)-ACETYLTRANSFERASE"/>
    <property type="match status" value="1"/>
</dbReference>
<organism evidence="2 3">
    <name type="scientific">Pseudopedobacter beijingensis</name>
    <dbReference type="NCBI Taxonomy" id="1207056"/>
    <lineage>
        <taxon>Bacteria</taxon>
        <taxon>Pseudomonadati</taxon>
        <taxon>Bacteroidota</taxon>
        <taxon>Sphingobacteriia</taxon>
        <taxon>Sphingobacteriales</taxon>
        <taxon>Sphingobacteriaceae</taxon>
        <taxon>Pseudopedobacter</taxon>
    </lineage>
</organism>
<dbReference type="SUPFAM" id="SSF55729">
    <property type="entry name" value="Acyl-CoA N-acyltransferases (Nat)"/>
    <property type="match status" value="1"/>
</dbReference>
<evidence type="ECO:0000313" key="2">
    <source>
        <dbReference type="EMBL" id="MFD1630782.1"/>
    </source>
</evidence>
<comment type="caution">
    <text evidence="2">The sequence shown here is derived from an EMBL/GenBank/DDBJ whole genome shotgun (WGS) entry which is preliminary data.</text>
</comment>
<dbReference type="EC" id="2.3.-.-" evidence="2"/>
<dbReference type="RefSeq" id="WP_379663159.1">
    <property type="nucleotide sequence ID" value="NZ_JBHUDG010000019.1"/>
</dbReference>
<keyword evidence="2" id="KW-0012">Acyltransferase</keyword>
<protein>
    <submittedName>
        <fullName evidence="2">GNAT family N-acetyltransferase</fullName>
        <ecNumber evidence="2">2.3.-.-</ecNumber>
    </submittedName>
</protein>